<gene>
    <name evidence="2" type="primary">BPHL</name>
</gene>
<accession>W8BC12</accession>
<reference evidence="2" key="2">
    <citation type="journal article" date="2014" name="BMC Genomics">
        <title>A genomic perspective to assessing quality of mass-reared SIT flies used in Mediterranean fruit fly (Ceratitis capitata) eradication in California.</title>
        <authorList>
            <person name="Calla B."/>
            <person name="Hall B."/>
            <person name="Hou S."/>
            <person name="Geib S.M."/>
        </authorList>
    </citation>
    <scope>NUCLEOTIDE SEQUENCE</scope>
</reference>
<evidence type="ECO:0000313" key="2">
    <source>
        <dbReference type="EMBL" id="JAB98790.1"/>
    </source>
</evidence>
<keyword evidence="2" id="KW-0378">Hydrolase</keyword>
<evidence type="ECO:0000259" key="1">
    <source>
        <dbReference type="Pfam" id="PF12697"/>
    </source>
</evidence>
<dbReference type="PANTHER" id="PTHR46331:SF2">
    <property type="entry name" value="VALACYCLOVIR HYDROLASE"/>
    <property type="match status" value="1"/>
</dbReference>
<name>W8BC12_CERCA</name>
<protein>
    <submittedName>
        <fullName evidence="2">Valacyclovir hydrolase</fullName>
    </submittedName>
</protein>
<dbReference type="OrthoDB" id="19657at2759"/>
<feature type="domain" description="AB hydrolase-1" evidence="1">
    <location>
        <begin position="52"/>
        <end position="275"/>
    </location>
</feature>
<proteinExistence type="evidence at transcript level"/>
<organism evidence="2">
    <name type="scientific">Ceratitis capitata</name>
    <name type="common">Mediterranean fruit fly</name>
    <name type="synonym">Tephritis capitata</name>
    <dbReference type="NCBI Taxonomy" id="7213"/>
    <lineage>
        <taxon>Eukaryota</taxon>
        <taxon>Metazoa</taxon>
        <taxon>Ecdysozoa</taxon>
        <taxon>Arthropoda</taxon>
        <taxon>Hexapoda</taxon>
        <taxon>Insecta</taxon>
        <taxon>Pterygota</taxon>
        <taxon>Neoptera</taxon>
        <taxon>Endopterygota</taxon>
        <taxon>Diptera</taxon>
        <taxon>Brachycera</taxon>
        <taxon>Muscomorpha</taxon>
        <taxon>Tephritoidea</taxon>
        <taxon>Tephritidae</taxon>
        <taxon>Ceratitis</taxon>
        <taxon>Ceratitis</taxon>
    </lineage>
</organism>
<reference evidence="2" key="1">
    <citation type="submission" date="2013-07" db="EMBL/GenBank/DDBJ databases">
        <authorList>
            <person name="Geib S."/>
        </authorList>
    </citation>
    <scope>NUCLEOTIDE SEQUENCE</scope>
</reference>
<dbReference type="AlphaFoldDB" id="W8BC12"/>
<dbReference type="GO" id="GO:0017171">
    <property type="term" value="F:serine hydrolase activity"/>
    <property type="evidence" value="ECO:0007669"/>
    <property type="project" value="TreeGrafter"/>
</dbReference>
<dbReference type="PANTHER" id="PTHR46331">
    <property type="entry name" value="VALACYCLOVIR HYDROLASE"/>
    <property type="match status" value="1"/>
</dbReference>
<dbReference type="EMBL" id="GAMC01007765">
    <property type="protein sequence ID" value="JAB98790.1"/>
    <property type="molecule type" value="mRNA"/>
</dbReference>
<dbReference type="Gene3D" id="3.40.50.1820">
    <property type="entry name" value="alpha/beta hydrolase"/>
    <property type="match status" value="1"/>
</dbReference>
<dbReference type="Pfam" id="PF12697">
    <property type="entry name" value="Abhydrolase_6"/>
    <property type="match status" value="1"/>
</dbReference>
<dbReference type="SUPFAM" id="SSF53474">
    <property type="entry name" value="alpha/beta-Hydrolases"/>
    <property type="match status" value="1"/>
</dbReference>
<dbReference type="InterPro" id="IPR029058">
    <property type="entry name" value="AB_hydrolase_fold"/>
</dbReference>
<sequence length="285" mass="32314">MIQLRPAIYSLVLKPVVNLAAMQRYNHTETKTQLSNGIAINYVQSGKGDKSVLLMPGALGSAWTDFKPQIEKLPELLPNHTIIAWDPPGYGKSQPPARQFDLDFFQKDASFAVDLMRALGRPKFSILGWSDGGITGIIVAGRYVECVEKLVIWGAGAYLNAEEEKALHAIRDVQKWSQRMREPMEKVYGVEGFAKLWSDWVDAASAIFRQRKGDFCCAEVNKIKAPTFILHGKKDPMIAAEHIPYLRERIQCCQYYEFPDGKHNIHLRYADEFNKLVAEFLLKKP</sequence>
<dbReference type="InterPro" id="IPR000073">
    <property type="entry name" value="AB_hydrolase_1"/>
</dbReference>